<dbReference type="RefSeq" id="XP_040717560.1">
    <property type="nucleotide sequence ID" value="XM_040853956.1"/>
</dbReference>
<comment type="caution">
    <text evidence="1">The sequence shown here is derived from an EMBL/GenBank/DDBJ whole genome shotgun (WGS) entry which is preliminary data.</text>
</comment>
<keyword evidence="2" id="KW-1185">Reference proteome</keyword>
<dbReference type="Proteomes" id="UP000193689">
    <property type="component" value="Unassembled WGS sequence"/>
</dbReference>
<organism evidence="1 2">
    <name type="scientific">Pseudomassariella vexata</name>
    <dbReference type="NCBI Taxonomy" id="1141098"/>
    <lineage>
        <taxon>Eukaryota</taxon>
        <taxon>Fungi</taxon>
        <taxon>Dikarya</taxon>
        <taxon>Ascomycota</taxon>
        <taxon>Pezizomycotina</taxon>
        <taxon>Sordariomycetes</taxon>
        <taxon>Xylariomycetidae</taxon>
        <taxon>Amphisphaeriales</taxon>
        <taxon>Pseudomassariaceae</taxon>
        <taxon>Pseudomassariella</taxon>
    </lineage>
</organism>
<name>A0A1Y2E5P2_9PEZI</name>
<sequence>MAAQKLEVLLRCRSSLLSQPDISVRKRLANSIVFAGGGFGGAVISICLDALNQDVGPAWALRVWGLPSSPLAFRLPGPSRSASLLEWSASGRIELCLCGKKNYLRFLLVHTNSGKSCLWVGQSGCGYGHDIDQLGRRVSISCTPMERSWASRLSVQSCSTLAPWH</sequence>
<evidence type="ECO:0000313" key="2">
    <source>
        <dbReference type="Proteomes" id="UP000193689"/>
    </source>
</evidence>
<dbReference type="InParanoid" id="A0A1Y2E5P2"/>
<proteinExistence type="predicted"/>
<protein>
    <submittedName>
        <fullName evidence="1">Uncharacterized protein</fullName>
    </submittedName>
</protein>
<gene>
    <name evidence="1" type="ORF">BCR38DRAFT_183747</name>
</gene>
<accession>A0A1Y2E5P2</accession>
<dbReference type="AlphaFoldDB" id="A0A1Y2E5P2"/>
<dbReference type="GeneID" id="63770168"/>
<dbReference type="EMBL" id="MCFJ01000005">
    <property type="protein sequence ID" value="ORY66596.1"/>
    <property type="molecule type" value="Genomic_DNA"/>
</dbReference>
<evidence type="ECO:0000313" key="1">
    <source>
        <dbReference type="EMBL" id="ORY66596.1"/>
    </source>
</evidence>
<reference evidence="1 2" key="1">
    <citation type="submission" date="2016-07" db="EMBL/GenBank/DDBJ databases">
        <title>Pervasive Adenine N6-methylation of Active Genes in Fungi.</title>
        <authorList>
            <consortium name="DOE Joint Genome Institute"/>
            <person name="Mondo S.J."/>
            <person name="Dannebaum R.O."/>
            <person name="Kuo R.C."/>
            <person name="Labutti K."/>
            <person name="Haridas S."/>
            <person name="Kuo A."/>
            <person name="Salamov A."/>
            <person name="Ahrendt S.R."/>
            <person name="Lipzen A."/>
            <person name="Sullivan W."/>
            <person name="Andreopoulos W.B."/>
            <person name="Clum A."/>
            <person name="Lindquist E."/>
            <person name="Daum C."/>
            <person name="Ramamoorthy G.K."/>
            <person name="Gryganskyi A."/>
            <person name="Culley D."/>
            <person name="Magnuson J.K."/>
            <person name="James T.Y."/>
            <person name="O'Malley M.A."/>
            <person name="Stajich J.E."/>
            <person name="Spatafora J.W."/>
            <person name="Visel A."/>
            <person name="Grigoriev I.V."/>
        </authorList>
    </citation>
    <scope>NUCLEOTIDE SEQUENCE [LARGE SCALE GENOMIC DNA]</scope>
    <source>
        <strain evidence="1 2">CBS 129021</strain>
    </source>
</reference>